<feature type="binding site" description="axial binding residue" evidence="1">
    <location>
        <position position="493"/>
    </location>
    <ligand>
        <name>heme</name>
        <dbReference type="ChEBI" id="CHEBI:30413"/>
    </ligand>
    <ligandPart>
        <name>Fe</name>
        <dbReference type="ChEBI" id="CHEBI:18248"/>
    </ligandPart>
</feature>
<dbReference type="SUPFAM" id="SSF48264">
    <property type="entry name" value="Cytochrome P450"/>
    <property type="match status" value="1"/>
</dbReference>
<evidence type="ECO:0000256" key="2">
    <source>
        <dbReference type="RuleBase" id="RU000461"/>
    </source>
</evidence>
<dbReference type="GO" id="GO:0005506">
    <property type="term" value="F:iron ion binding"/>
    <property type="evidence" value="ECO:0007669"/>
    <property type="project" value="InterPro"/>
</dbReference>
<dbReference type="PANTHER" id="PTHR24301">
    <property type="entry name" value="THROMBOXANE-A SYNTHASE"/>
    <property type="match status" value="1"/>
</dbReference>
<proteinExistence type="inferred from homology"/>
<evidence type="ECO:0000256" key="1">
    <source>
        <dbReference type="PIRSR" id="PIRSR602401-1"/>
    </source>
</evidence>
<keyword evidence="3" id="KW-0472">Membrane</keyword>
<dbReference type="InterPro" id="IPR036396">
    <property type="entry name" value="Cyt_P450_sf"/>
</dbReference>
<dbReference type="PROSITE" id="PS00086">
    <property type="entry name" value="CYTOCHROME_P450"/>
    <property type="match status" value="1"/>
</dbReference>
<gene>
    <name evidence="5 6" type="primary">LOC110795895</name>
</gene>
<dbReference type="AlphaFoldDB" id="A0A9R0K313"/>
<keyword evidence="4" id="KW-1185">Reference proteome</keyword>
<protein>
    <submittedName>
        <fullName evidence="5 6">Cytochrome P450 711A1</fullName>
    </submittedName>
</protein>
<comment type="similarity">
    <text evidence="2">Belongs to the cytochrome P450 family.</text>
</comment>
<keyword evidence="1 2" id="KW-0349">Heme</keyword>
<keyword evidence="3" id="KW-1133">Transmembrane helix</keyword>
<evidence type="ECO:0000313" key="5">
    <source>
        <dbReference type="RefSeq" id="XP_021856629.2"/>
    </source>
</evidence>
<dbReference type="InterPro" id="IPR001128">
    <property type="entry name" value="Cyt_P450"/>
</dbReference>
<dbReference type="Gene3D" id="1.10.630.10">
    <property type="entry name" value="Cytochrome P450"/>
    <property type="match status" value="1"/>
</dbReference>
<sequence>MYQAALTKLILALNLGVSSNLKAPMFMSPSLVAILVGSGLVIYYLYAPYWKVRKVPGPPPYPLVGHLPLMAKYGPDVFAALAKLYGPIFRFHLGRQPLVIIADAELCREVGIRKFKYLPNRSIPSPISASTLHQKGLFFTRDTRWSTMRNTIISMYQPSHLASLLPTMQSFIESATQNLNFHLHNEDNDNNNNNNNNNDEDVIFSNFSLKLATDIIGQAAFGINFGLSKPNDQPKTNEVSDFINQHIYSTTTLKMDLSGSFSIILGLLVPFLQEPFRQILKRIPKTMDWKTERTNSKLSSRLNEIVTRRDNEEKRDLKDFLSLILSARDSDKVSRNLFTSDYVSALAYEHLLAGSATTAFTLSSILYLVSGHSEVEKKLVQEIDGFGPRDQVPTAHDLLHKFPYLDQVIKESMRLYTVSPLIARETTAPVEIGGYLLPKGTWVWLAPGVLAKDPKNFPEPEKFRPERFDQNGKEEKNRHPYAHIPFGIGPRACIGQKFAMQEIKLSIIHLYRHYEFRHSPKMEVPLELDYGIILNYKHGVKLQVIKRRM</sequence>
<dbReference type="InterPro" id="IPR017972">
    <property type="entry name" value="Cyt_P450_CS"/>
</dbReference>
<evidence type="ECO:0000313" key="6">
    <source>
        <dbReference type="RefSeq" id="XP_056698488.1"/>
    </source>
</evidence>
<dbReference type="KEGG" id="soe:110795895"/>
<keyword evidence="3" id="KW-0812">Transmembrane</keyword>
<keyword evidence="1 2" id="KW-0408">Iron</keyword>
<dbReference type="GO" id="GO:0016705">
    <property type="term" value="F:oxidoreductase activity, acting on paired donors, with incorporation or reduction of molecular oxygen"/>
    <property type="evidence" value="ECO:0007669"/>
    <property type="project" value="InterPro"/>
</dbReference>
<comment type="cofactor">
    <cofactor evidence="1">
        <name>heme</name>
        <dbReference type="ChEBI" id="CHEBI:30413"/>
    </cofactor>
</comment>
<dbReference type="GO" id="GO:0004497">
    <property type="term" value="F:monooxygenase activity"/>
    <property type="evidence" value="ECO:0007669"/>
    <property type="project" value="UniProtKB-KW"/>
</dbReference>
<dbReference type="GeneID" id="110795895"/>
<reference evidence="5 6" key="2">
    <citation type="submission" date="2025-05" db="UniProtKB">
        <authorList>
            <consortium name="RefSeq"/>
        </authorList>
    </citation>
    <scope>IDENTIFICATION</scope>
    <source>
        <tissue evidence="5 6">Leaf</tissue>
    </source>
</reference>
<dbReference type="InterPro" id="IPR002401">
    <property type="entry name" value="Cyt_P450_E_grp-I"/>
</dbReference>
<accession>A0A9R0K313</accession>
<dbReference type="Pfam" id="PF00067">
    <property type="entry name" value="p450"/>
    <property type="match status" value="1"/>
</dbReference>
<dbReference type="RefSeq" id="XP_056698488.1">
    <property type="nucleotide sequence ID" value="XM_056842510.1"/>
</dbReference>
<feature type="transmembrane region" description="Helical" evidence="3">
    <location>
        <begin position="28"/>
        <end position="46"/>
    </location>
</feature>
<dbReference type="PRINTS" id="PR00463">
    <property type="entry name" value="EP450I"/>
</dbReference>
<evidence type="ECO:0000313" key="4">
    <source>
        <dbReference type="Proteomes" id="UP000813463"/>
    </source>
</evidence>
<dbReference type="GO" id="GO:0020037">
    <property type="term" value="F:heme binding"/>
    <property type="evidence" value="ECO:0007669"/>
    <property type="project" value="InterPro"/>
</dbReference>
<keyword evidence="2" id="KW-0560">Oxidoreductase</keyword>
<organism evidence="4 5">
    <name type="scientific">Spinacia oleracea</name>
    <name type="common">Spinach</name>
    <dbReference type="NCBI Taxonomy" id="3562"/>
    <lineage>
        <taxon>Eukaryota</taxon>
        <taxon>Viridiplantae</taxon>
        <taxon>Streptophyta</taxon>
        <taxon>Embryophyta</taxon>
        <taxon>Tracheophyta</taxon>
        <taxon>Spermatophyta</taxon>
        <taxon>Magnoliopsida</taxon>
        <taxon>eudicotyledons</taxon>
        <taxon>Gunneridae</taxon>
        <taxon>Pentapetalae</taxon>
        <taxon>Caryophyllales</taxon>
        <taxon>Chenopodiaceae</taxon>
        <taxon>Chenopodioideae</taxon>
        <taxon>Anserineae</taxon>
        <taxon>Spinacia</taxon>
    </lineage>
</organism>
<dbReference type="Proteomes" id="UP000813463">
    <property type="component" value="Chromosome 1"/>
</dbReference>
<reference evidence="4" key="1">
    <citation type="journal article" date="2021" name="Nat. Commun.">
        <title>Genomic analyses provide insights into spinach domestication and the genetic basis of agronomic traits.</title>
        <authorList>
            <person name="Cai X."/>
            <person name="Sun X."/>
            <person name="Xu C."/>
            <person name="Sun H."/>
            <person name="Wang X."/>
            <person name="Ge C."/>
            <person name="Zhang Z."/>
            <person name="Wang Q."/>
            <person name="Fei Z."/>
            <person name="Jiao C."/>
            <person name="Wang Q."/>
        </authorList>
    </citation>
    <scope>NUCLEOTIDE SEQUENCE [LARGE SCALE GENOMIC DNA]</scope>
    <source>
        <strain evidence="4">cv. Varoflay</strain>
    </source>
</reference>
<dbReference type="RefSeq" id="XP_021856629.2">
    <property type="nucleotide sequence ID" value="XM_022000937.2"/>
</dbReference>
<dbReference type="PANTHER" id="PTHR24301:SF2">
    <property type="entry name" value="THROMBOXANE-A SYNTHASE"/>
    <property type="match status" value="1"/>
</dbReference>
<keyword evidence="1 2" id="KW-0479">Metal-binding</keyword>
<keyword evidence="2" id="KW-0503">Monooxygenase</keyword>
<name>A0A9R0K313_SPIOL</name>
<dbReference type="PRINTS" id="PR00385">
    <property type="entry name" value="P450"/>
</dbReference>
<evidence type="ECO:0000256" key="3">
    <source>
        <dbReference type="SAM" id="Phobius"/>
    </source>
</evidence>